<comment type="caution">
    <text evidence="4">The sequence shown here is derived from an EMBL/GenBank/DDBJ whole genome shotgun (WGS) entry which is preliminary data.</text>
</comment>
<organism evidence="4 5">
    <name type="scientific">Alkalibacillus silvisoli</name>
    <dbReference type="NCBI Taxonomy" id="392823"/>
    <lineage>
        <taxon>Bacteria</taxon>
        <taxon>Bacillati</taxon>
        <taxon>Bacillota</taxon>
        <taxon>Bacilli</taxon>
        <taxon>Bacillales</taxon>
        <taxon>Bacillaceae</taxon>
        <taxon>Alkalibacillus</taxon>
    </lineage>
</organism>
<protein>
    <submittedName>
        <fullName evidence="4">SAM-dependent methyltransferase</fullName>
    </submittedName>
</protein>
<reference evidence="5" key="1">
    <citation type="journal article" date="2019" name="Int. J. Syst. Evol. Microbiol.">
        <title>The Global Catalogue of Microorganisms (GCM) 10K type strain sequencing project: providing services to taxonomists for standard genome sequencing and annotation.</title>
        <authorList>
            <consortium name="The Broad Institute Genomics Platform"/>
            <consortium name="The Broad Institute Genome Sequencing Center for Infectious Disease"/>
            <person name="Wu L."/>
            <person name="Ma J."/>
        </authorList>
    </citation>
    <scope>NUCLEOTIDE SEQUENCE [LARGE SCALE GENOMIC DNA]</scope>
    <source>
        <strain evidence="5">JCM 14193</strain>
    </source>
</reference>
<name>A0ABP3JMG0_9BACI</name>
<dbReference type="EMBL" id="BAAACZ010000009">
    <property type="protein sequence ID" value="GAA0458305.1"/>
    <property type="molecule type" value="Genomic_DNA"/>
</dbReference>
<keyword evidence="4" id="KW-0489">Methyltransferase</keyword>
<dbReference type="GO" id="GO:0008168">
    <property type="term" value="F:methyltransferase activity"/>
    <property type="evidence" value="ECO:0007669"/>
    <property type="project" value="UniProtKB-KW"/>
</dbReference>
<sequence length="153" mass="17548">MINLNPIGIAYNQRNEIEDDYWGGIVSQIIIDSNLPQDALDGIESFSHVDVIYYFHQVDQDKIVTGARHPRNDHSLPKVGIFGQRGKNRPNQIGLTTVKVVKTEGRKLMVEGLDCINETPILDIKPVMQEFLPQGPVRQPKWSHEIMRNYWNN</sequence>
<dbReference type="InterPro" id="IPR036414">
    <property type="entry name" value="YaeB_N_sf"/>
</dbReference>
<evidence type="ECO:0000313" key="4">
    <source>
        <dbReference type="EMBL" id="GAA0458305.1"/>
    </source>
</evidence>
<keyword evidence="1" id="KW-0949">S-adenosyl-L-methionine</keyword>
<evidence type="ECO:0000256" key="1">
    <source>
        <dbReference type="ARBA" id="ARBA00022691"/>
    </source>
</evidence>
<dbReference type="InterPro" id="IPR023370">
    <property type="entry name" value="TrmO-like_N"/>
</dbReference>
<evidence type="ECO:0000259" key="3">
    <source>
        <dbReference type="PROSITE" id="PS51668"/>
    </source>
</evidence>
<dbReference type="RefSeq" id="WP_343782412.1">
    <property type="nucleotide sequence ID" value="NZ_BAAACZ010000009.1"/>
</dbReference>
<keyword evidence="5" id="KW-1185">Reference proteome</keyword>
<dbReference type="SUPFAM" id="SSF118196">
    <property type="entry name" value="YaeB-like"/>
    <property type="match status" value="1"/>
</dbReference>
<dbReference type="Proteomes" id="UP001500740">
    <property type="component" value="Unassembled WGS sequence"/>
</dbReference>
<proteinExistence type="inferred from homology"/>
<dbReference type="PANTHER" id="PTHR12818">
    <property type="entry name" value="TRNA (ADENINE(37)-N6)-METHYLTRANSFERASE"/>
    <property type="match status" value="1"/>
</dbReference>
<gene>
    <name evidence="4" type="ORF">GCM10008935_11760</name>
</gene>
<dbReference type="GO" id="GO:0032259">
    <property type="term" value="P:methylation"/>
    <property type="evidence" value="ECO:0007669"/>
    <property type="project" value="UniProtKB-KW"/>
</dbReference>
<keyword evidence="4" id="KW-0808">Transferase</keyword>
<dbReference type="Pfam" id="PF01980">
    <property type="entry name" value="TrmO_N"/>
    <property type="match status" value="1"/>
</dbReference>
<dbReference type="PROSITE" id="PS51668">
    <property type="entry name" value="TSAA_2"/>
    <property type="match status" value="1"/>
</dbReference>
<comment type="similarity">
    <text evidence="2">Belongs to the tRNA methyltransferase O family.</text>
</comment>
<dbReference type="CDD" id="cd09281">
    <property type="entry name" value="UPF0066"/>
    <property type="match status" value="1"/>
</dbReference>
<dbReference type="InterPro" id="IPR036413">
    <property type="entry name" value="YaeB-like_sf"/>
</dbReference>
<dbReference type="Gene3D" id="2.40.30.70">
    <property type="entry name" value="YaeB-like"/>
    <property type="match status" value="1"/>
</dbReference>
<feature type="domain" description="TsaA-like" evidence="3">
    <location>
        <begin position="4"/>
        <end position="136"/>
    </location>
</feature>
<dbReference type="PANTHER" id="PTHR12818:SF0">
    <property type="entry name" value="TRNA (ADENINE(37)-N6)-METHYLTRANSFERASE"/>
    <property type="match status" value="1"/>
</dbReference>
<evidence type="ECO:0000256" key="2">
    <source>
        <dbReference type="ARBA" id="ARBA00033753"/>
    </source>
</evidence>
<accession>A0ABP3JMG0</accession>
<dbReference type="InterPro" id="IPR040372">
    <property type="entry name" value="YaeB-like"/>
</dbReference>
<evidence type="ECO:0000313" key="5">
    <source>
        <dbReference type="Proteomes" id="UP001500740"/>
    </source>
</evidence>